<evidence type="ECO:0000313" key="10">
    <source>
        <dbReference type="EMBL" id="MBP2001666.1"/>
    </source>
</evidence>
<dbReference type="SUPFAM" id="SSF47384">
    <property type="entry name" value="Homodimeric domain of signal transducing histidine kinase"/>
    <property type="match status" value="1"/>
</dbReference>
<gene>
    <name evidence="10" type="ORF">J2Z69_002711</name>
</gene>
<dbReference type="PROSITE" id="PS50109">
    <property type="entry name" value="HIS_KIN"/>
    <property type="match status" value="1"/>
</dbReference>
<sequence>MIVLLLGIVVIGLGVLFLVQHLRYKHRSKQLLAIHEKVNAIREAGTMEKVLLFTADAELRLILVDLNRLIEDSHKTHAKQMNLESSMRRMLSNISHDLKTPLTVILGSLETMINDPRLMEEERELLLRRVYGKSNEVLELILKFFDLARLESGDTDLPMSPVDLGEVCRMRVLAYYDVLTAQGFKVQLDIPEEPMMVLSNVEALDRILNNLISNAIRYGIDGGVMGLHLSTVDDFFHLAIWDKGKGIAEVHQNKVFERMYTLEDSRNRFYQGSGLGLTITKRLTEQLNGRITLSSAPGIKTVFTLIFPKLRS</sequence>
<dbReference type="InterPro" id="IPR050736">
    <property type="entry name" value="Sensor_HK_Regulatory"/>
</dbReference>
<dbReference type="Gene3D" id="1.10.287.130">
    <property type="match status" value="1"/>
</dbReference>
<dbReference type="CDD" id="cd00082">
    <property type="entry name" value="HisKA"/>
    <property type="match status" value="1"/>
</dbReference>
<reference evidence="10 11" key="1">
    <citation type="submission" date="2021-03" db="EMBL/GenBank/DDBJ databases">
        <title>Genomic Encyclopedia of Type Strains, Phase IV (KMG-IV): sequencing the most valuable type-strain genomes for metagenomic binning, comparative biology and taxonomic classification.</title>
        <authorList>
            <person name="Goeker M."/>
        </authorList>
    </citation>
    <scope>NUCLEOTIDE SEQUENCE [LARGE SCALE GENOMIC DNA]</scope>
    <source>
        <strain evidence="10 11">DSM 26806</strain>
    </source>
</reference>
<keyword evidence="4" id="KW-0808">Transferase</keyword>
<evidence type="ECO:0000256" key="8">
    <source>
        <dbReference type="ARBA" id="ARBA00023012"/>
    </source>
</evidence>
<comment type="catalytic activity">
    <reaction evidence="1">
        <text>ATP + protein L-histidine = ADP + protein N-phospho-L-histidine.</text>
        <dbReference type="EC" id="2.7.13.3"/>
    </reaction>
</comment>
<dbReference type="InterPro" id="IPR005467">
    <property type="entry name" value="His_kinase_dom"/>
</dbReference>
<keyword evidence="7" id="KW-0067">ATP-binding</keyword>
<keyword evidence="3" id="KW-0597">Phosphoprotein</keyword>
<keyword evidence="5" id="KW-0547">Nucleotide-binding</keyword>
<evidence type="ECO:0000313" key="11">
    <source>
        <dbReference type="Proteomes" id="UP001519288"/>
    </source>
</evidence>
<dbReference type="Pfam" id="PF00512">
    <property type="entry name" value="HisKA"/>
    <property type="match status" value="1"/>
</dbReference>
<evidence type="ECO:0000256" key="5">
    <source>
        <dbReference type="ARBA" id="ARBA00022741"/>
    </source>
</evidence>
<dbReference type="PANTHER" id="PTHR43711:SF1">
    <property type="entry name" value="HISTIDINE KINASE 1"/>
    <property type="match status" value="1"/>
</dbReference>
<dbReference type="RefSeq" id="WP_209863365.1">
    <property type="nucleotide sequence ID" value="NZ_JAGGLD010000004.1"/>
</dbReference>
<evidence type="ECO:0000256" key="1">
    <source>
        <dbReference type="ARBA" id="ARBA00000085"/>
    </source>
</evidence>
<keyword evidence="8" id="KW-0902">Two-component regulatory system</keyword>
<evidence type="ECO:0000256" key="2">
    <source>
        <dbReference type="ARBA" id="ARBA00012438"/>
    </source>
</evidence>
<evidence type="ECO:0000256" key="3">
    <source>
        <dbReference type="ARBA" id="ARBA00022553"/>
    </source>
</evidence>
<dbReference type="EMBL" id="JAGGLD010000004">
    <property type="protein sequence ID" value="MBP2001666.1"/>
    <property type="molecule type" value="Genomic_DNA"/>
</dbReference>
<comment type="caution">
    <text evidence="10">The sequence shown here is derived from an EMBL/GenBank/DDBJ whole genome shotgun (WGS) entry which is preliminary data.</text>
</comment>
<accession>A0ABS4JIY3</accession>
<name>A0ABS4JIY3_9BACL</name>
<dbReference type="Pfam" id="PF02518">
    <property type="entry name" value="HATPase_c"/>
    <property type="match status" value="1"/>
</dbReference>
<dbReference type="PANTHER" id="PTHR43711">
    <property type="entry name" value="TWO-COMPONENT HISTIDINE KINASE"/>
    <property type="match status" value="1"/>
</dbReference>
<dbReference type="InterPro" id="IPR003661">
    <property type="entry name" value="HisK_dim/P_dom"/>
</dbReference>
<proteinExistence type="predicted"/>
<dbReference type="SMART" id="SM00387">
    <property type="entry name" value="HATPase_c"/>
    <property type="match status" value="1"/>
</dbReference>
<evidence type="ECO:0000256" key="6">
    <source>
        <dbReference type="ARBA" id="ARBA00022777"/>
    </source>
</evidence>
<keyword evidence="6 10" id="KW-0418">Kinase</keyword>
<dbReference type="PRINTS" id="PR00344">
    <property type="entry name" value="BCTRLSENSOR"/>
</dbReference>
<dbReference type="InterPro" id="IPR004358">
    <property type="entry name" value="Sig_transdc_His_kin-like_C"/>
</dbReference>
<organism evidence="10 11">
    <name type="scientific">Paenibacillus shirakamiensis</name>
    <dbReference type="NCBI Taxonomy" id="1265935"/>
    <lineage>
        <taxon>Bacteria</taxon>
        <taxon>Bacillati</taxon>
        <taxon>Bacillota</taxon>
        <taxon>Bacilli</taxon>
        <taxon>Bacillales</taxon>
        <taxon>Paenibacillaceae</taxon>
        <taxon>Paenibacillus</taxon>
    </lineage>
</organism>
<dbReference type="InterPro" id="IPR036097">
    <property type="entry name" value="HisK_dim/P_sf"/>
</dbReference>
<dbReference type="EC" id="2.7.13.3" evidence="2"/>
<feature type="domain" description="Histidine kinase" evidence="9">
    <location>
        <begin position="93"/>
        <end position="311"/>
    </location>
</feature>
<dbReference type="GO" id="GO:0016301">
    <property type="term" value="F:kinase activity"/>
    <property type="evidence" value="ECO:0007669"/>
    <property type="project" value="UniProtKB-KW"/>
</dbReference>
<protein>
    <recommendedName>
        <fullName evidence="2">histidine kinase</fullName>
        <ecNumber evidence="2">2.7.13.3</ecNumber>
    </recommendedName>
</protein>
<evidence type="ECO:0000259" key="9">
    <source>
        <dbReference type="PROSITE" id="PS50109"/>
    </source>
</evidence>
<dbReference type="InterPro" id="IPR003594">
    <property type="entry name" value="HATPase_dom"/>
</dbReference>
<dbReference type="Proteomes" id="UP001519288">
    <property type="component" value="Unassembled WGS sequence"/>
</dbReference>
<keyword evidence="11" id="KW-1185">Reference proteome</keyword>
<dbReference type="InterPro" id="IPR036890">
    <property type="entry name" value="HATPase_C_sf"/>
</dbReference>
<dbReference type="SUPFAM" id="SSF55874">
    <property type="entry name" value="ATPase domain of HSP90 chaperone/DNA topoisomerase II/histidine kinase"/>
    <property type="match status" value="1"/>
</dbReference>
<dbReference type="Gene3D" id="3.30.565.10">
    <property type="entry name" value="Histidine kinase-like ATPase, C-terminal domain"/>
    <property type="match status" value="1"/>
</dbReference>
<evidence type="ECO:0000256" key="7">
    <source>
        <dbReference type="ARBA" id="ARBA00022840"/>
    </source>
</evidence>
<evidence type="ECO:0000256" key="4">
    <source>
        <dbReference type="ARBA" id="ARBA00022679"/>
    </source>
</evidence>
<dbReference type="SMART" id="SM00388">
    <property type="entry name" value="HisKA"/>
    <property type="match status" value="1"/>
</dbReference>